<feature type="compositionally biased region" description="Low complexity" evidence="1">
    <location>
        <begin position="347"/>
        <end position="361"/>
    </location>
</feature>
<protein>
    <submittedName>
        <fullName evidence="2">Uncharacterized protein</fullName>
    </submittedName>
</protein>
<name>A0A854QEN4_CRYNE</name>
<dbReference type="Proteomes" id="UP000199727">
    <property type="component" value="Unassembled WGS sequence"/>
</dbReference>
<feature type="region of interest" description="Disordered" evidence="1">
    <location>
        <begin position="347"/>
        <end position="368"/>
    </location>
</feature>
<dbReference type="EMBL" id="AMKT01000040">
    <property type="protein sequence ID" value="OXG22486.1"/>
    <property type="molecule type" value="Genomic_DNA"/>
</dbReference>
<reference evidence="2 3" key="1">
    <citation type="submission" date="2017-06" db="EMBL/GenBank/DDBJ databases">
        <title>Global population genomics of the pathogenic fungus Cryptococcus neoformans var. grubii.</title>
        <authorList>
            <person name="Cuomo C."/>
            <person name="Litvintseva A."/>
            <person name="Chen Y."/>
            <person name="Young S."/>
            <person name="Zeng Q."/>
            <person name="Chapman S."/>
            <person name="Gujja S."/>
            <person name="Saif S."/>
            <person name="Birren B."/>
        </authorList>
    </citation>
    <scope>NUCLEOTIDE SEQUENCE [LARGE SCALE GENOMIC DNA]</scope>
    <source>
        <strain evidence="2 3">Tu259-1</strain>
    </source>
</reference>
<gene>
    <name evidence="2" type="ORF">C361_03149</name>
</gene>
<organism evidence="2 3">
    <name type="scientific">Cryptococcus neoformans Tu259-1</name>
    <dbReference type="NCBI Taxonomy" id="1230072"/>
    <lineage>
        <taxon>Eukaryota</taxon>
        <taxon>Fungi</taxon>
        <taxon>Dikarya</taxon>
        <taxon>Basidiomycota</taxon>
        <taxon>Agaricomycotina</taxon>
        <taxon>Tremellomycetes</taxon>
        <taxon>Tremellales</taxon>
        <taxon>Cryptococcaceae</taxon>
        <taxon>Cryptococcus</taxon>
        <taxon>Cryptococcus neoformans species complex</taxon>
    </lineage>
</organism>
<accession>A0A854QEN4</accession>
<evidence type="ECO:0000256" key="1">
    <source>
        <dbReference type="SAM" id="MobiDB-lite"/>
    </source>
</evidence>
<comment type="caution">
    <text evidence="2">The sequence shown here is derived from an EMBL/GenBank/DDBJ whole genome shotgun (WGS) entry which is preliminary data.</text>
</comment>
<proteinExistence type="predicted"/>
<sequence>MKAGLLRCPSVRGTVLRNVSPTIPRKSGSIYQLSTKQNQTCAPSGHRLLSTKNPLEGSRFENDTIQLIHAQPLASSSASPIPISQVIQILQQTSCDLVALVQLVSDLEKGDLAYVHEALRYLLPYLGRRRIVVLLPRVLDIWMGKVDVELEKGRMEQAQLQTWYHQIVKLLSHFIITPGETAHQSPQDPLPGYIRKQVVRLISHLIGILPFFPSSSVLRPCINYSLLERLFTRRYLSTELRVILAKHCLEHGIELSARMWHECVMVSLSENDTKMVRKLEKKKQAALDKEAEAQEIFRGKRRRRTKPNRGRRLRKISDLISRLQITNTDSSHEKLFHVLEPYLDPPSLGSPASLPADSSDPSDGKGLSHIPSSHLVQHAWSILLTRLSRDKTVSADMLLELSDSMPVKYTTGRTLTPIMHGLLRRGEGPRAWSIWRELVSKESKLEKRSEKGLFVDRVSLSVGAQICHGVASLDNAIEMVDLWAHRPWQPPPVQGQMENSVFLDTQCVNILLTLCQIDGATSTAFRLWKAALPRWGVYVDHISLKILIDIARYHNIHDKSVQPDADVFKERLRQMVDGFSFWGEGRVEEGTAEGYDAYEDAGFAKGSTSVLLASSSNSNAREEEEWRFEKPWQMARVIFRQVVLGNWPHLRETQSPLDDVDQSAFDKFTSLFDGDLHIPRHVSRNKPRKLNQDSLPDPNARYTHIIPNAWTFHSYISLLGYYNRPHEIPVALAWMKALSIVPTWFTMRLALMHICEAEGPRRWVRGWGKEGKGGLVRDEEIMRRWLEEWLLQEDSGGNEGLGDNRANIVPSEEEVAAFRRMFAERNQRVTA</sequence>
<evidence type="ECO:0000313" key="2">
    <source>
        <dbReference type="EMBL" id="OXG22486.1"/>
    </source>
</evidence>
<dbReference type="OrthoDB" id="185373at2759"/>
<evidence type="ECO:0000313" key="3">
    <source>
        <dbReference type="Proteomes" id="UP000199727"/>
    </source>
</evidence>
<dbReference type="AlphaFoldDB" id="A0A854QEN4"/>